<accession>A0A0C2J7D6</accession>
<evidence type="ECO:0000256" key="7">
    <source>
        <dbReference type="ARBA" id="ARBA00023163"/>
    </source>
</evidence>
<feature type="compositionally biased region" description="Acidic residues" evidence="9">
    <location>
        <begin position="285"/>
        <end position="299"/>
    </location>
</feature>
<dbReference type="GO" id="GO:0005737">
    <property type="term" value="C:cytoplasm"/>
    <property type="evidence" value="ECO:0007669"/>
    <property type="project" value="UniProtKB-SubCell"/>
</dbReference>
<dbReference type="Proteomes" id="UP000031575">
    <property type="component" value="Unassembled WGS sequence"/>
</dbReference>
<feature type="compositionally biased region" description="Basic and acidic residues" evidence="9">
    <location>
        <begin position="226"/>
        <end position="236"/>
    </location>
</feature>
<dbReference type="GeneID" id="63676064"/>
<feature type="compositionally biased region" description="Polar residues" evidence="9">
    <location>
        <begin position="364"/>
        <end position="380"/>
    </location>
</feature>
<feature type="compositionally biased region" description="Acidic residues" evidence="9">
    <location>
        <begin position="316"/>
        <end position="325"/>
    </location>
</feature>
<feature type="region of interest" description="Disordered" evidence="9">
    <location>
        <begin position="143"/>
        <end position="172"/>
    </location>
</feature>
<comment type="caution">
    <text evidence="10">The sequence shown here is derived from an EMBL/GenBank/DDBJ whole genome shotgun (WGS) entry which is preliminary data.</text>
</comment>
<evidence type="ECO:0000256" key="8">
    <source>
        <dbReference type="ARBA" id="ARBA00023242"/>
    </source>
</evidence>
<keyword evidence="11" id="KW-1185">Reference proteome</keyword>
<dbReference type="VEuPathDB" id="FungiDB:SPBR_02840"/>
<dbReference type="HOGENOM" id="CLU_662525_0_0_1"/>
<evidence type="ECO:0000313" key="11">
    <source>
        <dbReference type="Proteomes" id="UP000031575"/>
    </source>
</evidence>
<keyword evidence="4" id="KW-0963">Cytoplasm</keyword>
<keyword evidence="8" id="KW-0539">Nucleus</keyword>
<keyword evidence="6" id="KW-0805">Transcription regulation</keyword>
<feature type="region of interest" description="Disordered" evidence="9">
    <location>
        <begin position="225"/>
        <end position="380"/>
    </location>
</feature>
<evidence type="ECO:0000256" key="2">
    <source>
        <dbReference type="ARBA" id="ARBA00004496"/>
    </source>
</evidence>
<dbReference type="OrthoDB" id="5345625at2759"/>
<evidence type="ECO:0000256" key="3">
    <source>
        <dbReference type="ARBA" id="ARBA00006922"/>
    </source>
</evidence>
<proteinExistence type="inferred from homology"/>
<keyword evidence="7" id="KW-0804">Transcription</keyword>
<evidence type="ECO:0000256" key="6">
    <source>
        <dbReference type="ARBA" id="ARBA00023015"/>
    </source>
</evidence>
<feature type="compositionally biased region" description="Low complexity" evidence="9">
    <location>
        <begin position="91"/>
        <end position="102"/>
    </location>
</feature>
<gene>
    <name evidence="10" type="ORF">SPBR_02840</name>
</gene>
<evidence type="ECO:0000256" key="9">
    <source>
        <dbReference type="SAM" id="MobiDB-lite"/>
    </source>
</evidence>
<feature type="compositionally biased region" description="Acidic residues" evidence="9">
    <location>
        <begin position="336"/>
        <end position="352"/>
    </location>
</feature>
<evidence type="ECO:0000256" key="4">
    <source>
        <dbReference type="ARBA" id="ARBA00022490"/>
    </source>
</evidence>
<comment type="subcellular location">
    <subcellularLocation>
        <location evidence="2">Cytoplasm</location>
    </subcellularLocation>
    <subcellularLocation>
        <location evidence="1">Nucleus</location>
    </subcellularLocation>
</comment>
<protein>
    <submittedName>
        <fullName evidence="10">Uncharacterized protein</fullName>
    </submittedName>
</protein>
<dbReference type="Pfam" id="PF08528">
    <property type="entry name" value="Whi5"/>
    <property type="match status" value="1"/>
</dbReference>
<sequence length="417" mass="45254">MASPVKRRVLAPLDANASVSASPISVASKPVAVEHKFPLSPPSSAIAHKRTLPETCLDDEPADSTTPLKKTCLASGAEMSSTILLRDSKQSEQQSQQQQKQQIDQVPTSASPAVAMTASASRRSLSPTTSSVFDLSAMVDTSQATNITEPDIDAPRPAGSSGPPTREQSRQRAEILKLRLSLARYKVRTGQVDVPLEQLRVVPAAIQLQRQQGQLSREWSASEWLRQQREQKHEAEPASSSQPRHQPPLPQRLALWGPASSSVVGAPSSRGCNEEVSATQTSSSSEEEEEEDEGDEDVQDSQPLPQQPRHQLDTVDVIEDSDLSDQDGPKLIRANDDDEDEDEYGHEDDDDLPQMPQIRRLSPTKKSTLSSNKHNILTTPRGNRLLVDDVNGGHLDGLTSSAMRGSAVNGLLSLSRS</sequence>
<dbReference type="AlphaFoldDB" id="A0A0C2J7D6"/>
<evidence type="ECO:0000313" key="10">
    <source>
        <dbReference type="EMBL" id="KIH92932.1"/>
    </source>
</evidence>
<reference evidence="10 11" key="1">
    <citation type="journal article" date="2014" name="BMC Genomics">
        <title>Comparative genomics of the major fungal agents of human and animal Sporotrichosis: Sporothrix schenckii and Sporothrix brasiliensis.</title>
        <authorList>
            <person name="Teixeira M.M."/>
            <person name="de Almeida L.G."/>
            <person name="Kubitschek-Barreira P."/>
            <person name="Alves F.L."/>
            <person name="Kioshima E.S."/>
            <person name="Abadio A.K."/>
            <person name="Fernandes L."/>
            <person name="Derengowski L.S."/>
            <person name="Ferreira K.S."/>
            <person name="Souza R.C."/>
            <person name="Ruiz J.C."/>
            <person name="de Andrade N.C."/>
            <person name="Paes H.C."/>
            <person name="Nicola A.M."/>
            <person name="Albuquerque P."/>
            <person name="Gerber A.L."/>
            <person name="Martins V.P."/>
            <person name="Peconick L.D."/>
            <person name="Neto A.V."/>
            <person name="Chaucanez C.B."/>
            <person name="Silva P.A."/>
            <person name="Cunha O.L."/>
            <person name="de Oliveira F.F."/>
            <person name="dos Santos T.C."/>
            <person name="Barros A.L."/>
            <person name="Soares M.A."/>
            <person name="de Oliveira L.M."/>
            <person name="Marini M.M."/>
            <person name="Villalobos-Duno H."/>
            <person name="Cunha M.M."/>
            <person name="de Hoog S."/>
            <person name="da Silveira J.F."/>
            <person name="Henrissat B."/>
            <person name="Nino-Vega G.A."/>
            <person name="Cisalpino P.S."/>
            <person name="Mora-Montes H.M."/>
            <person name="Almeida S.R."/>
            <person name="Stajich J.E."/>
            <person name="Lopes-Bezerra L.M."/>
            <person name="Vasconcelos A.T."/>
            <person name="Felipe M.S."/>
        </authorList>
    </citation>
    <scope>NUCLEOTIDE SEQUENCE [LARGE SCALE GENOMIC DNA]</scope>
    <source>
        <strain evidence="10 11">5110</strain>
    </source>
</reference>
<dbReference type="GO" id="GO:0005634">
    <property type="term" value="C:nucleus"/>
    <property type="evidence" value="ECO:0007669"/>
    <property type="project" value="UniProtKB-SubCell"/>
</dbReference>
<evidence type="ECO:0000256" key="5">
    <source>
        <dbReference type="ARBA" id="ARBA00022491"/>
    </source>
</evidence>
<dbReference type="EMBL" id="AWTV01000006">
    <property type="protein sequence ID" value="KIH92932.1"/>
    <property type="molecule type" value="Genomic_DNA"/>
</dbReference>
<feature type="compositionally biased region" description="Polar residues" evidence="9">
    <location>
        <begin position="118"/>
        <end position="129"/>
    </location>
</feature>
<feature type="compositionally biased region" description="Low complexity" evidence="9">
    <location>
        <begin position="251"/>
        <end position="284"/>
    </location>
</feature>
<organism evidence="10 11">
    <name type="scientific">Sporothrix brasiliensis 5110</name>
    <dbReference type="NCBI Taxonomy" id="1398154"/>
    <lineage>
        <taxon>Eukaryota</taxon>
        <taxon>Fungi</taxon>
        <taxon>Dikarya</taxon>
        <taxon>Ascomycota</taxon>
        <taxon>Pezizomycotina</taxon>
        <taxon>Sordariomycetes</taxon>
        <taxon>Sordariomycetidae</taxon>
        <taxon>Ophiostomatales</taxon>
        <taxon>Ophiostomataceae</taxon>
        <taxon>Sporothrix</taxon>
    </lineage>
</organism>
<dbReference type="InterPro" id="IPR013734">
    <property type="entry name" value="TF_Nrm1/Whi5"/>
</dbReference>
<keyword evidence="5" id="KW-0678">Repressor</keyword>
<evidence type="ECO:0000256" key="1">
    <source>
        <dbReference type="ARBA" id="ARBA00004123"/>
    </source>
</evidence>
<feature type="region of interest" description="Disordered" evidence="9">
    <location>
        <begin position="36"/>
        <end position="129"/>
    </location>
</feature>
<name>A0A0C2J7D6_9PEZI</name>
<dbReference type="RefSeq" id="XP_040620942.1">
    <property type="nucleotide sequence ID" value="XM_040761143.1"/>
</dbReference>
<comment type="similarity">
    <text evidence="3">Belongs to the WHI5/NRM1 family.</text>
</comment>